<evidence type="ECO:0000256" key="1">
    <source>
        <dbReference type="SAM" id="MobiDB-lite"/>
    </source>
</evidence>
<keyword evidence="3" id="KW-1185">Reference proteome</keyword>
<name>A0A4Z2HJB9_9TELE</name>
<feature type="region of interest" description="Disordered" evidence="1">
    <location>
        <begin position="1"/>
        <end position="47"/>
    </location>
</feature>
<evidence type="ECO:0000313" key="2">
    <source>
        <dbReference type="EMBL" id="TNN65670.1"/>
    </source>
</evidence>
<dbReference type="EMBL" id="SRLO01000231">
    <property type="protein sequence ID" value="TNN65670.1"/>
    <property type="molecule type" value="Genomic_DNA"/>
</dbReference>
<proteinExistence type="predicted"/>
<feature type="compositionally biased region" description="Polar residues" evidence="1">
    <location>
        <begin position="12"/>
        <end position="31"/>
    </location>
</feature>
<comment type="caution">
    <text evidence="2">The sequence shown here is derived from an EMBL/GenBank/DDBJ whole genome shotgun (WGS) entry which is preliminary data.</text>
</comment>
<organism evidence="2 3">
    <name type="scientific">Liparis tanakae</name>
    <name type="common">Tanaka's snailfish</name>
    <dbReference type="NCBI Taxonomy" id="230148"/>
    <lineage>
        <taxon>Eukaryota</taxon>
        <taxon>Metazoa</taxon>
        <taxon>Chordata</taxon>
        <taxon>Craniata</taxon>
        <taxon>Vertebrata</taxon>
        <taxon>Euteleostomi</taxon>
        <taxon>Actinopterygii</taxon>
        <taxon>Neopterygii</taxon>
        <taxon>Teleostei</taxon>
        <taxon>Neoteleostei</taxon>
        <taxon>Acanthomorphata</taxon>
        <taxon>Eupercaria</taxon>
        <taxon>Perciformes</taxon>
        <taxon>Cottioidei</taxon>
        <taxon>Cottales</taxon>
        <taxon>Liparidae</taxon>
        <taxon>Liparis</taxon>
    </lineage>
</organism>
<reference evidence="2 3" key="1">
    <citation type="submission" date="2019-03" db="EMBL/GenBank/DDBJ databases">
        <title>First draft genome of Liparis tanakae, snailfish: a comprehensive survey of snailfish specific genes.</title>
        <authorList>
            <person name="Kim W."/>
            <person name="Song I."/>
            <person name="Jeong J.-H."/>
            <person name="Kim D."/>
            <person name="Kim S."/>
            <person name="Ryu S."/>
            <person name="Song J.Y."/>
            <person name="Lee S.K."/>
        </authorList>
    </citation>
    <scope>NUCLEOTIDE SEQUENCE [LARGE SCALE GENOMIC DNA]</scope>
    <source>
        <tissue evidence="2">Muscle</tissue>
    </source>
</reference>
<accession>A0A4Z2HJB9</accession>
<gene>
    <name evidence="2" type="ORF">EYF80_024074</name>
</gene>
<evidence type="ECO:0000313" key="3">
    <source>
        <dbReference type="Proteomes" id="UP000314294"/>
    </source>
</evidence>
<protein>
    <submittedName>
        <fullName evidence="2">Uncharacterized protein</fullName>
    </submittedName>
</protein>
<sequence length="117" mass="12875">MRMPRQEKATATMDSTSDQSRYFRGSSSQPGQGKGDVGNKPSAPHQSLTHAILALAKSRRLPGPRPLTLHHILHRDSSLRFLLITLHNLVTVCPSITAGGGEKEDEPVKTVYVSREY</sequence>
<dbReference type="Proteomes" id="UP000314294">
    <property type="component" value="Unassembled WGS sequence"/>
</dbReference>
<dbReference type="AlphaFoldDB" id="A0A4Z2HJB9"/>